<accession>A0ABS5DUD8</accession>
<dbReference type="EMBL" id="JAGQDG010000002">
    <property type="protein sequence ID" value="MBQ0934725.1"/>
    <property type="molecule type" value="Genomic_DNA"/>
</dbReference>
<proteinExistence type="predicted"/>
<evidence type="ECO:0000256" key="1">
    <source>
        <dbReference type="SAM" id="MobiDB-lite"/>
    </source>
</evidence>
<comment type="caution">
    <text evidence="2">The sequence shown here is derived from an EMBL/GenBank/DDBJ whole genome shotgun (WGS) entry which is preliminary data.</text>
</comment>
<organism evidence="2 3">
    <name type="scientific">Ideonella paludis</name>
    <dbReference type="NCBI Taxonomy" id="1233411"/>
    <lineage>
        <taxon>Bacteria</taxon>
        <taxon>Pseudomonadati</taxon>
        <taxon>Pseudomonadota</taxon>
        <taxon>Betaproteobacteria</taxon>
        <taxon>Burkholderiales</taxon>
        <taxon>Sphaerotilaceae</taxon>
        <taxon>Ideonella</taxon>
    </lineage>
</organism>
<evidence type="ECO:0000313" key="3">
    <source>
        <dbReference type="Proteomes" id="UP000672097"/>
    </source>
</evidence>
<feature type="region of interest" description="Disordered" evidence="1">
    <location>
        <begin position="12"/>
        <end position="42"/>
    </location>
</feature>
<sequence length="265" mass="29076">MTLSLYSLSALAQAAEGSPPSKPEMDARPADQSDPLPVAGDRWLPHKKMRFGAYSAERDKAYTFTRTNGGESPVGTTKNTATKTNFQLSRDDTPLMRVKLESRTTAFRNADLRVLGLPVEDLPPRASESIKRFFGVISDKEWIAHATLQPANDTQAWNMVWQSSETGPQAGAVRGLLTGPQGEVWTMRDRLFKLSVGTWPNGSPLQLNVHAMELQIDGHVVATVHAKRPHSAVWIDRTLSVAHQDVAAAWAATLTMDPASWSGDY</sequence>
<gene>
    <name evidence="2" type="ORF">KAK11_05230</name>
</gene>
<protein>
    <submittedName>
        <fullName evidence="2">Uncharacterized protein</fullName>
    </submittedName>
</protein>
<name>A0ABS5DUD8_9BURK</name>
<reference evidence="2 3" key="1">
    <citation type="submission" date="2021-04" db="EMBL/GenBank/DDBJ databases">
        <title>The genome sequence of type strain Ideonella paludis KCTC 32238.</title>
        <authorList>
            <person name="Liu Y."/>
        </authorList>
    </citation>
    <scope>NUCLEOTIDE SEQUENCE [LARGE SCALE GENOMIC DNA]</scope>
    <source>
        <strain evidence="2 3">KCTC 32238</strain>
    </source>
</reference>
<evidence type="ECO:0000313" key="2">
    <source>
        <dbReference type="EMBL" id="MBQ0934725.1"/>
    </source>
</evidence>
<keyword evidence="3" id="KW-1185">Reference proteome</keyword>
<dbReference type="Proteomes" id="UP000672097">
    <property type="component" value="Unassembled WGS sequence"/>
</dbReference>